<organism evidence="2 3">
    <name type="scientific">Rhizopus microsporus</name>
    <dbReference type="NCBI Taxonomy" id="58291"/>
    <lineage>
        <taxon>Eukaryota</taxon>
        <taxon>Fungi</taxon>
        <taxon>Fungi incertae sedis</taxon>
        <taxon>Mucoromycota</taxon>
        <taxon>Mucoromycotina</taxon>
        <taxon>Mucoromycetes</taxon>
        <taxon>Mucorales</taxon>
        <taxon>Mucorineae</taxon>
        <taxon>Rhizopodaceae</taxon>
        <taxon>Rhizopus</taxon>
    </lineage>
</organism>
<keyword evidence="1" id="KW-0812">Transmembrane</keyword>
<feature type="transmembrane region" description="Helical" evidence="1">
    <location>
        <begin position="86"/>
        <end position="107"/>
    </location>
</feature>
<name>A0A1X0RS80_RHIZD</name>
<dbReference type="Proteomes" id="UP000242381">
    <property type="component" value="Unassembled WGS sequence"/>
</dbReference>
<sequence length="219" mass="24113">MADSNSTSFGSVFAFGIQDVAAVAAVLGTDICDKNAGMPLTKGYLFPAACGMSMFGVLGLVMHILKSSLPLHIAENLGIEYSCSEHMWIHALISCFLLSGVKFIPYIPHYRTLYLNSEDSPDVSDSYLYFPLLLTFSGFVASFICWFDAAIMLSGFPSLYPIAGHAMRIFICSYYFGSLFAGRIDYVIGLLAAVGIVISYIDSYFIVQKMTSTNTYYWL</sequence>
<gene>
    <name evidence="2" type="ORF">BCV71DRAFT_275030</name>
</gene>
<feature type="transmembrane region" description="Helical" evidence="1">
    <location>
        <begin position="159"/>
        <end position="180"/>
    </location>
</feature>
<protein>
    <submittedName>
        <fullName evidence="2">Uncharacterized protein</fullName>
    </submittedName>
</protein>
<evidence type="ECO:0000256" key="1">
    <source>
        <dbReference type="SAM" id="Phobius"/>
    </source>
</evidence>
<evidence type="ECO:0000313" key="2">
    <source>
        <dbReference type="EMBL" id="ORE14771.1"/>
    </source>
</evidence>
<reference evidence="2 3" key="1">
    <citation type="journal article" date="2016" name="Proc. Natl. Acad. Sci. U.S.A.">
        <title>Lipid metabolic changes in an early divergent fungus govern the establishment of a mutualistic symbiosis with endobacteria.</title>
        <authorList>
            <person name="Lastovetsky O.A."/>
            <person name="Gaspar M.L."/>
            <person name="Mondo S.J."/>
            <person name="LaButti K.M."/>
            <person name="Sandor L."/>
            <person name="Grigoriev I.V."/>
            <person name="Henry S.A."/>
            <person name="Pawlowska T.E."/>
        </authorList>
    </citation>
    <scope>NUCLEOTIDE SEQUENCE [LARGE SCALE GENOMIC DNA]</scope>
    <source>
        <strain evidence="2 3">ATCC 11559</strain>
    </source>
</reference>
<feature type="transmembrane region" description="Helical" evidence="1">
    <location>
        <begin position="186"/>
        <end position="207"/>
    </location>
</feature>
<dbReference type="VEuPathDB" id="FungiDB:BCV72DRAFT_328136"/>
<dbReference type="AlphaFoldDB" id="A0A1X0RS80"/>
<proteinExistence type="predicted"/>
<feature type="transmembrane region" description="Helical" evidence="1">
    <location>
        <begin position="127"/>
        <end position="147"/>
    </location>
</feature>
<dbReference type="EMBL" id="KV921454">
    <property type="protein sequence ID" value="ORE14771.1"/>
    <property type="molecule type" value="Genomic_DNA"/>
</dbReference>
<evidence type="ECO:0000313" key="3">
    <source>
        <dbReference type="Proteomes" id="UP000242381"/>
    </source>
</evidence>
<accession>A0A1X0RS80</accession>
<keyword evidence="1" id="KW-0472">Membrane</keyword>
<feature type="transmembrane region" description="Helical" evidence="1">
    <location>
        <begin position="44"/>
        <end position="65"/>
    </location>
</feature>
<keyword evidence="1" id="KW-1133">Transmembrane helix</keyword>